<sequence length="74" mass="8459">MLKSKLVVWTFIIVTGFYMLVSIWNISVFPDKTWADYLRQMLLIVFGSIVNGLIAAFFMYAAAMLVKYINGDKA</sequence>
<keyword evidence="1" id="KW-0812">Transmembrane</keyword>
<dbReference type="Proteomes" id="UP000028091">
    <property type="component" value="Unassembled WGS sequence"/>
</dbReference>
<protein>
    <submittedName>
        <fullName evidence="2">Uncharacterized protein</fullName>
    </submittedName>
</protein>
<gene>
    <name evidence="2" type="ORF">BA70_01940</name>
</gene>
<evidence type="ECO:0000313" key="3">
    <source>
        <dbReference type="Proteomes" id="UP000028091"/>
    </source>
</evidence>
<dbReference type="eggNOG" id="ENOG5030E5R">
    <property type="taxonomic scope" value="Bacteria"/>
</dbReference>
<comment type="caution">
    <text evidence="2">The sequence shown here is derived from an EMBL/GenBank/DDBJ whole genome shotgun (WGS) entry which is preliminary data.</text>
</comment>
<proteinExistence type="predicted"/>
<evidence type="ECO:0000256" key="1">
    <source>
        <dbReference type="SAM" id="Phobius"/>
    </source>
</evidence>
<feature type="transmembrane region" description="Helical" evidence="1">
    <location>
        <begin position="6"/>
        <end position="29"/>
    </location>
</feature>
<organism evidence="2 3">
    <name type="scientific">Bacillus zhangzhouensis</name>
    <dbReference type="NCBI Taxonomy" id="1178540"/>
    <lineage>
        <taxon>Bacteria</taxon>
        <taxon>Bacillati</taxon>
        <taxon>Bacillota</taxon>
        <taxon>Bacilli</taxon>
        <taxon>Bacillales</taxon>
        <taxon>Bacillaceae</taxon>
        <taxon>Bacillus</taxon>
    </lineage>
</organism>
<feature type="transmembrane region" description="Helical" evidence="1">
    <location>
        <begin position="41"/>
        <end position="66"/>
    </location>
</feature>
<accession>A0A081LGJ7</accession>
<evidence type="ECO:0000313" key="2">
    <source>
        <dbReference type="EMBL" id="KEP28373.1"/>
    </source>
</evidence>
<name>A0A081LGJ7_9BACI</name>
<dbReference type="OrthoDB" id="2909545at2"/>
<dbReference type="RefSeq" id="WP_034317378.1">
    <property type="nucleotide sequence ID" value="NZ_JOTP01000001.1"/>
</dbReference>
<keyword evidence="1" id="KW-0472">Membrane</keyword>
<keyword evidence="1" id="KW-1133">Transmembrane helix</keyword>
<dbReference type="AlphaFoldDB" id="A0A081LGJ7"/>
<dbReference type="EMBL" id="JOTP01000001">
    <property type="protein sequence ID" value="KEP28373.1"/>
    <property type="molecule type" value="Genomic_DNA"/>
</dbReference>
<keyword evidence="3" id="KW-1185">Reference proteome</keyword>
<reference evidence="2 3" key="1">
    <citation type="submission" date="2012-09" db="EMBL/GenBank/DDBJ databases">
        <title>Genome Sequence of Bacillus sp. DW5-4.</title>
        <authorList>
            <person name="Lai Q."/>
            <person name="Liu Y."/>
            <person name="Shao Z."/>
        </authorList>
    </citation>
    <scope>NUCLEOTIDE SEQUENCE [LARGE SCALE GENOMIC DNA]</scope>
    <source>
        <strain evidence="2 3">DW5-4</strain>
    </source>
</reference>